<dbReference type="InterPro" id="IPR005119">
    <property type="entry name" value="LysR_subst-bd"/>
</dbReference>
<dbReference type="SUPFAM" id="SSF46785">
    <property type="entry name" value="Winged helix' DNA-binding domain"/>
    <property type="match status" value="1"/>
</dbReference>
<evidence type="ECO:0000259" key="5">
    <source>
        <dbReference type="PROSITE" id="PS50931"/>
    </source>
</evidence>
<accession>A0A4S8FFA4</accession>
<organism evidence="6 7">
    <name type="scientific">Lampropedia puyangensis</name>
    <dbReference type="NCBI Taxonomy" id="1330072"/>
    <lineage>
        <taxon>Bacteria</taxon>
        <taxon>Pseudomonadati</taxon>
        <taxon>Pseudomonadota</taxon>
        <taxon>Betaproteobacteria</taxon>
        <taxon>Burkholderiales</taxon>
        <taxon>Comamonadaceae</taxon>
        <taxon>Lampropedia</taxon>
    </lineage>
</organism>
<reference evidence="6 7" key="1">
    <citation type="journal article" date="2015" name="Antonie Van Leeuwenhoek">
        <title>Lampropedia puyangensis sp. nov., isolated from symptomatic bark of Populus ? euramericana canker and emended description of Lampropedia hyalina (Ehrenberg 1832) Lee et al. 2004.</title>
        <authorList>
            <person name="Li Y."/>
            <person name="Wang T."/>
            <person name="Piao C.G."/>
            <person name="Wang L.F."/>
            <person name="Tian G.Z."/>
            <person name="Zhu T.H."/>
            <person name="Guo M.W."/>
        </authorList>
    </citation>
    <scope>NUCLEOTIDE SEQUENCE [LARGE SCALE GENOMIC DNA]</scope>
    <source>
        <strain evidence="6 7">2-bin</strain>
    </source>
</reference>
<feature type="domain" description="HTH lysR-type" evidence="5">
    <location>
        <begin position="4"/>
        <end position="61"/>
    </location>
</feature>
<comment type="caution">
    <text evidence="6">The sequence shown here is derived from an EMBL/GenBank/DDBJ whole genome shotgun (WGS) entry which is preliminary data.</text>
</comment>
<name>A0A4S8FFA4_9BURK</name>
<dbReference type="Pfam" id="PF00126">
    <property type="entry name" value="HTH_1"/>
    <property type="match status" value="1"/>
</dbReference>
<dbReference type="Gene3D" id="3.40.190.290">
    <property type="match status" value="1"/>
</dbReference>
<dbReference type="SUPFAM" id="SSF53850">
    <property type="entry name" value="Periplasmic binding protein-like II"/>
    <property type="match status" value="1"/>
</dbReference>
<dbReference type="AlphaFoldDB" id="A0A4S8FFA4"/>
<keyword evidence="7" id="KW-1185">Reference proteome</keyword>
<evidence type="ECO:0000256" key="4">
    <source>
        <dbReference type="ARBA" id="ARBA00023163"/>
    </source>
</evidence>
<dbReference type="PANTHER" id="PTHR30427:SF1">
    <property type="entry name" value="TRANSCRIPTIONAL ACTIVATOR PROTEIN LYSR"/>
    <property type="match status" value="1"/>
</dbReference>
<dbReference type="GO" id="GO:0043565">
    <property type="term" value="F:sequence-specific DNA binding"/>
    <property type="evidence" value="ECO:0007669"/>
    <property type="project" value="TreeGrafter"/>
</dbReference>
<proteinExistence type="inferred from homology"/>
<sequence length="316" mass="35400">MAALNLRQIEVFRAVMTTGSIAGASQMLFVSQPAVSRLLSYTEQRIGFALFERIKGRLFATPEARRLIGEVEQVYQAVKRVNDLADDLSRHRTGMLNLVSSPSIGQSFIPQAMASFRQHFPDCKMTFSCHSYEHIRDRILNHQADLGIISSPIDHPNLEITPLCNNRLVCIMPSNHPLCEKESITRDDLCQWPMVGYGHDTPMGRKVASFCTDMEMQLQEVMEVGSPQNAGSMVEMGVGIALVDEFSVRSWHAARPIMVRPLEQGPVLQTNLVHHKLEPLSQLAQRFIADLQVLVEQNGFPAIKVEKSTFLEMAAN</sequence>
<dbReference type="EMBL" id="STFG01000001">
    <property type="protein sequence ID" value="THU05274.1"/>
    <property type="molecule type" value="Genomic_DNA"/>
</dbReference>
<evidence type="ECO:0000256" key="2">
    <source>
        <dbReference type="ARBA" id="ARBA00023015"/>
    </source>
</evidence>
<dbReference type="Proteomes" id="UP000308917">
    <property type="component" value="Unassembled WGS sequence"/>
</dbReference>
<dbReference type="GO" id="GO:0003700">
    <property type="term" value="F:DNA-binding transcription factor activity"/>
    <property type="evidence" value="ECO:0007669"/>
    <property type="project" value="InterPro"/>
</dbReference>
<dbReference type="OrthoDB" id="110033at2"/>
<gene>
    <name evidence="6" type="ORF">E9531_01640</name>
</gene>
<dbReference type="GO" id="GO:0010628">
    <property type="term" value="P:positive regulation of gene expression"/>
    <property type="evidence" value="ECO:0007669"/>
    <property type="project" value="TreeGrafter"/>
</dbReference>
<keyword evidence="3" id="KW-0238">DNA-binding</keyword>
<protein>
    <submittedName>
        <fullName evidence="6">LysR family transcriptional regulator</fullName>
    </submittedName>
</protein>
<keyword evidence="2" id="KW-0805">Transcription regulation</keyword>
<comment type="similarity">
    <text evidence="1">Belongs to the LysR transcriptional regulatory family.</text>
</comment>
<dbReference type="RefSeq" id="WP_136571985.1">
    <property type="nucleotide sequence ID" value="NZ_STFG01000001.1"/>
</dbReference>
<dbReference type="InterPro" id="IPR036388">
    <property type="entry name" value="WH-like_DNA-bd_sf"/>
</dbReference>
<dbReference type="InterPro" id="IPR000847">
    <property type="entry name" value="LysR_HTH_N"/>
</dbReference>
<dbReference type="Gene3D" id="1.10.10.10">
    <property type="entry name" value="Winged helix-like DNA-binding domain superfamily/Winged helix DNA-binding domain"/>
    <property type="match status" value="1"/>
</dbReference>
<dbReference type="PANTHER" id="PTHR30427">
    <property type="entry name" value="TRANSCRIPTIONAL ACTIVATOR PROTEIN LYSR"/>
    <property type="match status" value="1"/>
</dbReference>
<evidence type="ECO:0000313" key="7">
    <source>
        <dbReference type="Proteomes" id="UP000308917"/>
    </source>
</evidence>
<dbReference type="Pfam" id="PF03466">
    <property type="entry name" value="LysR_substrate"/>
    <property type="match status" value="1"/>
</dbReference>
<dbReference type="PROSITE" id="PS50931">
    <property type="entry name" value="HTH_LYSR"/>
    <property type="match status" value="1"/>
</dbReference>
<evidence type="ECO:0000313" key="6">
    <source>
        <dbReference type="EMBL" id="THU05274.1"/>
    </source>
</evidence>
<evidence type="ECO:0000256" key="1">
    <source>
        <dbReference type="ARBA" id="ARBA00009437"/>
    </source>
</evidence>
<dbReference type="InterPro" id="IPR036390">
    <property type="entry name" value="WH_DNA-bd_sf"/>
</dbReference>
<keyword evidence="4" id="KW-0804">Transcription</keyword>
<evidence type="ECO:0000256" key="3">
    <source>
        <dbReference type="ARBA" id="ARBA00023125"/>
    </source>
</evidence>